<dbReference type="SUPFAM" id="SSF50022">
    <property type="entry name" value="ISP domain"/>
    <property type="match status" value="1"/>
</dbReference>
<gene>
    <name evidence="8" type="primary">nirD</name>
    <name evidence="8" type="ORF">EKN06_12595</name>
</gene>
<evidence type="ECO:0000256" key="6">
    <source>
        <dbReference type="ARBA" id="ARBA00023063"/>
    </source>
</evidence>
<dbReference type="GO" id="GO:0042128">
    <property type="term" value="P:nitrate assimilation"/>
    <property type="evidence" value="ECO:0007669"/>
    <property type="project" value="UniProtKB-KW"/>
</dbReference>
<organism evidence="8 9">
    <name type="scientific">Croceicoccus ponticola</name>
    <dbReference type="NCBI Taxonomy" id="2217664"/>
    <lineage>
        <taxon>Bacteria</taxon>
        <taxon>Pseudomonadati</taxon>
        <taxon>Pseudomonadota</taxon>
        <taxon>Alphaproteobacteria</taxon>
        <taxon>Sphingomonadales</taxon>
        <taxon>Erythrobacteraceae</taxon>
        <taxon>Croceicoccus</taxon>
    </lineage>
</organism>
<dbReference type="GO" id="GO:0051537">
    <property type="term" value="F:2 iron, 2 sulfur cluster binding"/>
    <property type="evidence" value="ECO:0007669"/>
    <property type="project" value="UniProtKB-KW"/>
</dbReference>
<sequence length="124" mass="13262">MPFGKWLDIGPVDQIEPGTARTLPVEGGEEIAVFRTVRNDIFALVNKCPHKQGPLSQGIIHGNVVACPLHNWNISLETGRALGDDKGCVPTIPSKVEGGRMFLLRDAVLNPQIPVDDSDVAAAA</sequence>
<dbReference type="AlphaFoldDB" id="A0A437GVG4"/>
<evidence type="ECO:0000256" key="1">
    <source>
        <dbReference type="ARBA" id="ARBA00022714"/>
    </source>
</evidence>
<dbReference type="InterPro" id="IPR017941">
    <property type="entry name" value="Rieske_2Fe-2S"/>
</dbReference>
<comment type="caution">
    <text evidence="8">The sequence shown here is derived from an EMBL/GenBank/DDBJ whole genome shotgun (WGS) entry which is preliminary data.</text>
</comment>
<evidence type="ECO:0000256" key="4">
    <source>
        <dbReference type="ARBA" id="ARBA00023004"/>
    </source>
</evidence>
<dbReference type="Proteomes" id="UP000283003">
    <property type="component" value="Unassembled WGS sequence"/>
</dbReference>
<evidence type="ECO:0000256" key="3">
    <source>
        <dbReference type="ARBA" id="ARBA00023002"/>
    </source>
</evidence>
<keyword evidence="5" id="KW-0411">Iron-sulfur</keyword>
<feature type="domain" description="Rieske" evidence="7">
    <location>
        <begin position="7"/>
        <end position="103"/>
    </location>
</feature>
<dbReference type="NCBIfam" id="TIGR02378">
    <property type="entry name" value="nirD_assim_sml"/>
    <property type="match status" value="1"/>
</dbReference>
<dbReference type="PANTHER" id="PTHR21496">
    <property type="entry name" value="FERREDOXIN-RELATED"/>
    <property type="match status" value="1"/>
</dbReference>
<keyword evidence="1" id="KW-0001">2Fe-2S</keyword>
<dbReference type="EMBL" id="RXOL01000006">
    <property type="protein sequence ID" value="RVQ65762.1"/>
    <property type="molecule type" value="Genomic_DNA"/>
</dbReference>
<evidence type="ECO:0000256" key="5">
    <source>
        <dbReference type="ARBA" id="ARBA00023014"/>
    </source>
</evidence>
<dbReference type="RefSeq" id="WP_127613273.1">
    <property type="nucleotide sequence ID" value="NZ_RXOL01000006.1"/>
</dbReference>
<dbReference type="Gene3D" id="2.102.10.10">
    <property type="entry name" value="Rieske [2Fe-2S] iron-sulphur domain"/>
    <property type="match status" value="1"/>
</dbReference>
<evidence type="ECO:0000313" key="9">
    <source>
        <dbReference type="Proteomes" id="UP000283003"/>
    </source>
</evidence>
<dbReference type="InterPro" id="IPR012748">
    <property type="entry name" value="Rieske-like_NirD"/>
</dbReference>
<dbReference type="PROSITE" id="PS51296">
    <property type="entry name" value="RIESKE"/>
    <property type="match status" value="1"/>
</dbReference>
<accession>A0A437GVG4</accession>
<keyword evidence="2" id="KW-0479">Metal-binding</keyword>
<keyword evidence="3" id="KW-0560">Oxidoreductase</keyword>
<evidence type="ECO:0000259" key="7">
    <source>
        <dbReference type="PROSITE" id="PS51296"/>
    </source>
</evidence>
<keyword evidence="9" id="KW-1185">Reference proteome</keyword>
<dbReference type="InterPro" id="IPR036922">
    <property type="entry name" value="Rieske_2Fe-2S_sf"/>
</dbReference>
<dbReference type="PANTHER" id="PTHR21496:SF23">
    <property type="entry name" value="3-PHENYLPROPIONATE_CINNAMIC ACID DIOXYGENASE FERREDOXIN SUBUNIT"/>
    <property type="match status" value="1"/>
</dbReference>
<dbReference type="Pfam" id="PF00355">
    <property type="entry name" value="Rieske"/>
    <property type="match status" value="1"/>
</dbReference>
<dbReference type="GO" id="GO:0046872">
    <property type="term" value="F:metal ion binding"/>
    <property type="evidence" value="ECO:0007669"/>
    <property type="project" value="UniProtKB-KW"/>
</dbReference>
<dbReference type="CDD" id="cd03530">
    <property type="entry name" value="Rieske_NirD_small_Bacillus"/>
    <property type="match status" value="1"/>
</dbReference>
<protein>
    <submittedName>
        <fullName evidence="8">Nitrite reductase small subunit NirD</fullName>
    </submittedName>
</protein>
<dbReference type="OrthoDB" id="9794175at2"/>
<name>A0A437GVG4_9SPHN</name>
<evidence type="ECO:0000313" key="8">
    <source>
        <dbReference type="EMBL" id="RVQ65762.1"/>
    </source>
</evidence>
<dbReference type="GO" id="GO:0008942">
    <property type="term" value="F:nitrite reductase [NAD(P)H] activity"/>
    <property type="evidence" value="ECO:0007669"/>
    <property type="project" value="InterPro"/>
</dbReference>
<evidence type="ECO:0000256" key="2">
    <source>
        <dbReference type="ARBA" id="ARBA00022723"/>
    </source>
</evidence>
<reference evidence="8 9" key="1">
    <citation type="submission" date="2018-12" db="EMBL/GenBank/DDBJ databases">
        <title>Croceicoccus ponticola sp. nov., a lipolytic bacterium isolated from seawater.</title>
        <authorList>
            <person name="Yoon J.-H."/>
        </authorList>
    </citation>
    <scope>NUCLEOTIDE SEQUENCE [LARGE SCALE GENOMIC DNA]</scope>
    <source>
        <strain evidence="8 9">GM-16</strain>
    </source>
</reference>
<proteinExistence type="predicted"/>
<keyword evidence="6" id="KW-0534">Nitrate assimilation</keyword>
<keyword evidence="4" id="KW-0408">Iron</keyword>